<protein>
    <submittedName>
        <fullName evidence="1">Uncharacterized protein</fullName>
    </submittedName>
</protein>
<dbReference type="RefSeq" id="XP_003117165.1">
    <property type="nucleotide sequence ID" value="XM_003117117.1"/>
</dbReference>
<dbReference type="Proteomes" id="UP000483820">
    <property type="component" value="Chromosome II"/>
</dbReference>
<dbReference type="InParanoid" id="E3LFT7"/>
<organism evidence="3">
    <name type="scientific">Caenorhabditis remanei</name>
    <name type="common">Caenorhabditis vulgaris</name>
    <dbReference type="NCBI Taxonomy" id="31234"/>
    <lineage>
        <taxon>Eukaryota</taxon>
        <taxon>Metazoa</taxon>
        <taxon>Ecdysozoa</taxon>
        <taxon>Nematoda</taxon>
        <taxon>Chromadorea</taxon>
        <taxon>Rhabditida</taxon>
        <taxon>Rhabditina</taxon>
        <taxon>Rhabditomorpha</taxon>
        <taxon>Rhabditoidea</taxon>
        <taxon>Rhabditidae</taxon>
        <taxon>Peloderinae</taxon>
        <taxon>Caenorhabditis</taxon>
    </lineage>
</organism>
<evidence type="ECO:0000313" key="4">
    <source>
        <dbReference type="Proteomes" id="UP000483820"/>
    </source>
</evidence>
<dbReference type="OrthoDB" id="5788504at2759"/>
<dbReference type="Proteomes" id="UP000008281">
    <property type="component" value="Unassembled WGS sequence"/>
</dbReference>
<reference evidence="2 4" key="2">
    <citation type="submission" date="2019-12" db="EMBL/GenBank/DDBJ databases">
        <title>Chromosome-level assembly of the Caenorhabditis remanei genome.</title>
        <authorList>
            <person name="Teterina A.A."/>
            <person name="Willis J.H."/>
            <person name="Phillips P.C."/>
        </authorList>
    </citation>
    <scope>NUCLEOTIDE SEQUENCE [LARGE SCALE GENOMIC DNA]</scope>
    <source>
        <strain evidence="2 4">PX506</strain>
        <tissue evidence="2">Whole organism</tissue>
    </source>
</reference>
<reference evidence="1" key="1">
    <citation type="submission" date="2007-07" db="EMBL/GenBank/DDBJ databases">
        <title>PCAP assembly of the Caenorhabditis remanei genome.</title>
        <authorList>
            <consortium name="The Caenorhabditis remanei Sequencing Consortium"/>
            <person name="Wilson R.K."/>
        </authorList>
    </citation>
    <scope>NUCLEOTIDE SEQUENCE [LARGE SCALE GENOMIC DNA]</scope>
    <source>
        <strain evidence="1">PB4641</strain>
    </source>
</reference>
<dbReference type="STRING" id="31234.E3LFT7"/>
<dbReference type="EMBL" id="DS268408">
    <property type="protein sequence ID" value="EFO86031.1"/>
    <property type="molecule type" value="Genomic_DNA"/>
</dbReference>
<evidence type="ECO:0000313" key="3">
    <source>
        <dbReference type="Proteomes" id="UP000008281"/>
    </source>
</evidence>
<name>E3LFT7_CAERE</name>
<keyword evidence="3" id="KW-1185">Reference proteome</keyword>
<gene>
    <name evidence="1" type="ORF">CRE_02236</name>
    <name evidence="2" type="ORF">GCK72_005542</name>
</gene>
<dbReference type="eggNOG" id="KOG3752">
    <property type="taxonomic scope" value="Eukaryota"/>
</dbReference>
<evidence type="ECO:0000313" key="1">
    <source>
        <dbReference type="EMBL" id="EFO86031.1"/>
    </source>
</evidence>
<dbReference type="OMA" id="NETKIRM"/>
<proteinExistence type="predicted"/>
<evidence type="ECO:0000313" key="2">
    <source>
        <dbReference type="EMBL" id="KAF1765590.1"/>
    </source>
</evidence>
<dbReference type="KEGG" id="crq:GCK72_005542"/>
<sequence>MSLRFMMQSFRFRSSAASNLFTEEELHAILELRRRTEQPLSKTAENVMRTRSWAKSPVLEVSGKKPPVNWNKVGKKGQRFNDEEEVEQSIVKLRWANFSERDVDILLSPGETLYTVEVKAVLYGIIQAIRWNETKIRMKSCNEVVVKVANKKYTASKESASFHLITRVVNATDTKSRENQLKAKLDSITEPDKPIRRMAQKVMTENDFFNEYRDSINKLKSYN</sequence>
<dbReference type="AlphaFoldDB" id="E3LFT7"/>
<dbReference type="FunCoup" id="E3LFT7">
    <property type="interactions" value="1186"/>
</dbReference>
<accession>E3LFT7</accession>
<dbReference type="EMBL" id="WUAV01000002">
    <property type="protein sequence ID" value="KAF1765590.1"/>
    <property type="molecule type" value="Genomic_DNA"/>
</dbReference>
<dbReference type="GeneID" id="9822425"/>
<dbReference type="CTD" id="9822425"/>
<dbReference type="HOGENOM" id="CLU_1246372_0_0_1"/>